<keyword evidence="4" id="KW-0862">Zinc</keyword>
<dbReference type="Gene3D" id="3.60.15.10">
    <property type="entry name" value="Ribonuclease Z/Hydroxyacylglutathione hydrolase-like"/>
    <property type="match status" value="1"/>
</dbReference>
<proteinExistence type="inferred from homology"/>
<gene>
    <name evidence="6" type="ORF">ABII15_02525</name>
</gene>
<dbReference type="SMART" id="SM00849">
    <property type="entry name" value="Lactamase_B"/>
    <property type="match status" value="1"/>
</dbReference>
<dbReference type="RefSeq" id="WP_353940588.1">
    <property type="nucleotide sequence ID" value="NZ_CP159534.1"/>
</dbReference>
<evidence type="ECO:0000256" key="4">
    <source>
        <dbReference type="ARBA" id="ARBA00022833"/>
    </source>
</evidence>
<dbReference type="InterPro" id="IPR001279">
    <property type="entry name" value="Metallo-B-lactamas"/>
</dbReference>
<comment type="similarity">
    <text evidence="1">Belongs to the metallo-beta-lactamase superfamily.</text>
</comment>
<evidence type="ECO:0000259" key="5">
    <source>
        <dbReference type="SMART" id="SM00849"/>
    </source>
</evidence>
<dbReference type="InterPro" id="IPR036866">
    <property type="entry name" value="RibonucZ/Hydroxyglut_hydro"/>
</dbReference>
<keyword evidence="3" id="KW-0378">Hydrolase</keyword>
<dbReference type="InterPro" id="IPR051013">
    <property type="entry name" value="MBL_superfamily_lactonases"/>
</dbReference>
<dbReference type="Pfam" id="PF00753">
    <property type="entry name" value="Lactamase_B"/>
    <property type="match status" value="1"/>
</dbReference>
<dbReference type="SUPFAM" id="SSF56281">
    <property type="entry name" value="Metallo-hydrolase/oxidoreductase"/>
    <property type="match status" value="1"/>
</dbReference>
<dbReference type="GO" id="GO:0046872">
    <property type="term" value="F:metal ion binding"/>
    <property type="evidence" value="ECO:0007669"/>
    <property type="project" value="UniProtKB-KW"/>
</dbReference>
<dbReference type="EMBL" id="CP159534">
    <property type="protein sequence ID" value="XCJ68906.1"/>
    <property type="molecule type" value="Genomic_DNA"/>
</dbReference>
<dbReference type="PANTHER" id="PTHR42978">
    <property type="entry name" value="QUORUM-QUENCHING LACTONASE YTNP-RELATED-RELATED"/>
    <property type="match status" value="1"/>
</dbReference>
<organism evidence="6">
    <name type="scientific">Streptomyces tabacisoli</name>
    <dbReference type="NCBI Taxonomy" id="3156398"/>
    <lineage>
        <taxon>Bacteria</taxon>
        <taxon>Bacillati</taxon>
        <taxon>Actinomycetota</taxon>
        <taxon>Actinomycetes</taxon>
        <taxon>Kitasatosporales</taxon>
        <taxon>Streptomycetaceae</taxon>
        <taxon>Streptomyces</taxon>
    </lineage>
</organism>
<feature type="domain" description="Metallo-beta-lactamase" evidence="5">
    <location>
        <begin position="65"/>
        <end position="259"/>
    </location>
</feature>
<dbReference type="GO" id="GO:0016787">
    <property type="term" value="F:hydrolase activity"/>
    <property type="evidence" value="ECO:0007669"/>
    <property type="project" value="UniProtKB-KW"/>
</dbReference>
<keyword evidence="2" id="KW-0479">Metal-binding</keyword>
<reference evidence="6" key="1">
    <citation type="submission" date="2024-06" db="EMBL/GenBank/DDBJ databases">
        <title>Streptomyces sp. strain HUAS MG91 genome sequences.</title>
        <authorList>
            <person name="Mo P."/>
        </authorList>
    </citation>
    <scope>NUCLEOTIDE SEQUENCE</scope>
    <source>
        <strain evidence="6">HUAS MG91</strain>
    </source>
</reference>
<evidence type="ECO:0000256" key="1">
    <source>
        <dbReference type="ARBA" id="ARBA00007749"/>
    </source>
</evidence>
<evidence type="ECO:0000256" key="3">
    <source>
        <dbReference type="ARBA" id="ARBA00022801"/>
    </source>
</evidence>
<protein>
    <submittedName>
        <fullName evidence="6">MBL fold metallo-hydrolase</fullName>
    </submittedName>
</protein>
<evidence type="ECO:0000313" key="6">
    <source>
        <dbReference type="EMBL" id="XCJ68906.1"/>
    </source>
</evidence>
<sequence>MTHHDAPSVTGDHATTLRLGEHTVTVLTDGGVQLHPLHWFPDSTQDDWSAPDASPLDDTGHLAAPITALLVEHRDPCLLIDTGYGAHSVAAEDTIATIGGLYGGRLPAELARHGREGADIDTVAFTHLHDDHVGWAFGAGPDAPRLFPRAAYVASAAEWAGQERRAGEAVTRAVATGDEIFPGVRAWAAPGHTDGHTAYVISAGGRRLIAFGDVFHVPDQFARPDWTCAMDADPRQAVRTRHAMASELTRPDTLAFATHFGAGPLGQVRNRRGVPRWTPLDA</sequence>
<accession>A0AAU8IKW3</accession>
<name>A0AAU8IKW3_9ACTN</name>
<dbReference type="KEGG" id="stac:ABII15_02525"/>
<evidence type="ECO:0000256" key="2">
    <source>
        <dbReference type="ARBA" id="ARBA00022723"/>
    </source>
</evidence>
<dbReference type="AlphaFoldDB" id="A0AAU8IKW3"/>
<dbReference type="PANTHER" id="PTHR42978:SF6">
    <property type="entry name" value="QUORUM-QUENCHING LACTONASE YTNP-RELATED"/>
    <property type="match status" value="1"/>
</dbReference>